<dbReference type="EMBL" id="AP017312">
    <property type="protein sequence ID" value="BAU27656.1"/>
    <property type="molecule type" value="Genomic_DNA"/>
</dbReference>
<evidence type="ECO:0000313" key="4">
    <source>
        <dbReference type="EMBL" id="BAU27656.1"/>
    </source>
</evidence>
<dbReference type="RefSeq" id="WP_197703136.1">
    <property type="nucleotide sequence ID" value="NZ_AP017312.1"/>
</dbReference>
<evidence type="ECO:0000256" key="1">
    <source>
        <dbReference type="ARBA" id="ARBA00006525"/>
    </source>
</evidence>
<dbReference type="Pfam" id="PF02481">
    <property type="entry name" value="DNA_processg_A"/>
    <property type="match status" value="1"/>
</dbReference>
<dbReference type="Gene3D" id="3.40.50.450">
    <property type="match status" value="1"/>
</dbReference>
<dbReference type="InterPro" id="IPR057666">
    <property type="entry name" value="DrpA_SLOG"/>
</dbReference>
<proteinExistence type="inferred from homology"/>
<keyword evidence="5" id="KW-1185">Reference proteome</keyword>
<dbReference type="Pfam" id="PF17782">
    <property type="entry name" value="WHD_DprA"/>
    <property type="match status" value="1"/>
</dbReference>
<dbReference type="PANTHER" id="PTHR43022">
    <property type="entry name" value="PROTEIN SMF"/>
    <property type="match status" value="1"/>
</dbReference>
<dbReference type="Proteomes" id="UP000217696">
    <property type="component" value="Chromosome"/>
</dbReference>
<dbReference type="InterPro" id="IPR041614">
    <property type="entry name" value="DprA_WH"/>
</dbReference>
<feature type="domain" description="DprA winged helix" evidence="3">
    <location>
        <begin position="303"/>
        <end position="359"/>
    </location>
</feature>
<name>A0A0U4WFZ9_9BACL</name>
<dbReference type="GO" id="GO:0009294">
    <property type="term" value="P:DNA-mediated transformation"/>
    <property type="evidence" value="ECO:0007669"/>
    <property type="project" value="InterPro"/>
</dbReference>
<accession>A0A0U4WFZ9</accession>
<dbReference type="NCBIfam" id="TIGR00732">
    <property type="entry name" value="dprA"/>
    <property type="match status" value="1"/>
</dbReference>
<evidence type="ECO:0000259" key="3">
    <source>
        <dbReference type="Pfam" id="PF17782"/>
    </source>
</evidence>
<dbReference type="Gene3D" id="1.10.10.10">
    <property type="entry name" value="Winged helix-like DNA-binding domain superfamily/Winged helix DNA-binding domain"/>
    <property type="match status" value="1"/>
</dbReference>
<feature type="domain" description="Smf/DprA SLOG" evidence="2">
    <location>
        <begin position="79"/>
        <end position="286"/>
    </location>
</feature>
<reference evidence="4 5" key="1">
    <citation type="submission" date="2015-12" db="EMBL/GenBank/DDBJ databases">
        <title>Genome sequence of Aneurinibacillus soli.</title>
        <authorList>
            <person name="Lee J.S."/>
            <person name="Lee K.C."/>
            <person name="Kim K.K."/>
            <person name="Lee B.W."/>
        </authorList>
    </citation>
    <scope>NUCLEOTIDE SEQUENCE [LARGE SCALE GENOMIC DNA]</scope>
    <source>
        <strain evidence="4 5">CB4</strain>
    </source>
</reference>
<comment type="similarity">
    <text evidence="1">Belongs to the DprA/Smf family.</text>
</comment>
<sequence>MENLTEMMLALSMIPGVGRMVMRRARQLAEPIDFTSCTALDIQHMLGVRENIAEQIRRKYDLAAARKNREEWERRGITVLVYGDEKYSEWLYEIPDAPELLYADGNFDLLTRPAFSIVGTRTPTQYGRQLARQFGRELAERGLVVVSGMARGIDAEAHTGALEARGGTIAVLGCGIDWLYPAENRQLGARIRKQGLLLSEYPPGTRPQRGFFPERNRIISGLAHGILVIEAASRSGSLITADLATEQGRDVFAVPGSIHSPKSAGCHWLIQQGAKLVQHVHDIVFEYPELALDTHVGNAEVAGAPESLSSEEAALLRMIPWESVSYEQILCRTEFSPSYLHFLLLSLQMKKQIMQLPGQAYIRVKP</sequence>
<dbReference type="InterPro" id="IPR036388">
    <property type="entry name" value="WH-like_DNA-bd_sf"/>
</dbReference>
<protein>
    <submittedName>
        <fullName evidence="4">Uncharacterized protein</fullName>
    </submittedName>
</protein>
<dbReference type="InterPro" id="IPR003488">
    <property type="entry name" value="DprA"/>
</dbReference>
<evidence type="ECO:0000313" key="5">
    <source>
        <dbReference type="Proteomes" id="UP000217696"/>
    </source>
</evidence>
<gene>
    <name evidence="4" type="ORF">CB4_01830</name>
</gene>
<dbReference type="SUPFAM" id="SSF102405">
    <property type="entry name" value="MCP/YpsA-like"/>
    <property type="match status" value="1"/>
</dbReference>
<dbReference type="AlphaFoldDB" id="A0A0U4WFZ9"/>
<evidence type="ECO:0000259" key="2">
    <source>
        <dbReference type="Pfam" id="PF02481"/>
    </source>
</evidence>
<dbReference type="KEGG" id="asoc:CB4_01830"/>
<organism evidence="4 5">
    <name type="scientific">Aneurinibacillus soli</name>
    <dbReference type="NCBI Taxonomy" id="1500254"/>
    <lineage>
        <taxon>Bacteria</taxon>
        <taxon>Bacillati</taxon>
        <taxon>Bacillota</taxon>
        <taxon>Bacilli</taxon>
        <taxon>Bacillales</taxon>
        <taxon>Paenibacillaceae</taxon>
        <taxon>Aneurinibacillus group</taxon>
        <taxon>Aneurinibacillus</taxon>
    </lineage>
</organism>
<dbReference type="PANTHER" id="PTHR43022:SF1">
    <property type="entry name" value="PROTEIN SMF"/>
    <property type="match status" value="1"/>
</dbReference>